<evidence type="ECO:0000256" key="1">
    <source>
        <dbReference type="ARBA" id="ARBA00004141"/>
    </source>
</evidence>
<keyword evidence="6 7" id="KW-0472">Membrane</keyword>
<dbReference type="EMBL" id="KL662143">
    <property type="protein sequence ID" value="KFM27104.1"/>
    <property type="molecule type" value="Genomic_DNA"/>
</dbReference>
<feature type="transmembrane region" description="Helical" evidence="7">
    <location>
        <begin position="20"/>
        <end position="37"/>
    </location>
</feature>
<gene>
    <name evidence="8" type="ORF">F751_1277</name>
</gene>
<protein>
    <submittedName>
        <fullName evidence="8">Uncharacterized protein</fullName>
    </submittedName>
</protein>
<dbReference type="PANTHER" id="PTHR10332">
    <property type="entry name" value="EQUILIBRATIVE NUCLEOSIDE TRANSPORTER"/>
    <property type="match status" value="1"/>
</dbReference>
<accession>A0A087SN00</accession>
<proteinExistence type="inferred from homology"/>
<feature type="transmembrane region" description="Helical" evidence="7">
    <location>
        <begin position="213"/>
        <end position="233"/>
    </location>
</feature>
<comment type="subcellular location">
    <subcellularLocation>
        <location evidence="1">Membrane</location>
        <topology evidence="1">Multi-pass membrane protein</topology>
    </subcellularLocation>
</comment>
<evidence type="ECO:0000313" key="8">
    <source>
        <dbReference type="EMBL" id="KFM27104.1"/>
    </source>
</evidence>
<feature type="transmembrane region" description="Helical" evidence="7">
    <location>
        <begin position="339"/>
        <end position="366"/>
    </location>
</feature>
<keyword evidence="4 7" id="KW-0812">Transmembrane</keyword>
<feature type="transmembrane region" description="Helical" evidence="7">
    <location>
        <begin position="146"/>
        <end position="172"/>
    </location>
</feature>
<dbReference type="KEGG" id="apro:F751_1277"/>
<dbReference type="GO" id="GO:0005886">
    <property type="term" value="C:plasma membrane"/>
    <property type="evidence" value="ECO:0007669"/>
    <property type="project" value="TreeGrafter"/>
</dbReference>
<dbReference type="Proteomes" id="UP000028924">
    <property type="component" value="Unassembled WGS sequence"/>
</dbReference>
<reference evidence="8 9" key="1">
    <citation type="journal article" date="2014" name="BMC Genomics">
        <title>Oil accumulation mechanisms of the oleaginous microalga Chlorella protothecoides revealed through its genome, transcriptomes, and proteomes.</title>
        <authorList>
            <person name="Gao C."/>
            <person name="Wang Y."/>
            <person name="Shen Y."/>
            <person name="Yan D."/>
            <person name="He X."/>
            <person name="Dai J."/>
            <person name="Wu Q."/>
        </authorList>
    </citation>
    <scope>NUCLEOTIDE SEQUENCE [LARGE SCALE GENOMIC DNA]</scope>
    <source>
        <strain evidence="8 9">0710</strain>
    </source>
</reference>
<feature type="transmembrane region" description="Helical" evidence="7">
    <location>
        <begin position="305"/>
        <end position="327"/>
    </location>
</feature>
<feature type="transmembrane region" description="Helical" evidence="7">
    <location>
        <begin position="87"/>
        <end position="107"/>
    </location>
</feature>
<evidence type="ECO:0000256" key="5">
    <source>
        <dbReference type="ARBA" id="ARBA00022989"/>
    </source>
</evidence>
<dbReference type="InterPro" id="IPR036259">
    <property type="entry name" value="MFS_trans_sf"/>
</dbReference>
<dbReference type="OrthoDB" id="548510at2759"/>
<feature type="transmembrane region" description="Helical" evidence="7">
    <location>
        <begin position="113"/>
        <end position="134"/>
    </location>
</feature>
<keyword evidence="9" id="KW-1185">Reference proteome</keyword>
<evidence type="ECO:0000313" key="9">
    <source>
        <dbReference type="Proteomes" id="UP000028924"/>
    </source>
</evidence>
<feature type="transmembrane region" description="Helical" evidence="7">
    <location>
        <begin position="57"/>
        <end position="75"/>
    </location>
</feature>
<dbReference type="RefSeq" id="XP_011400071.1">
    <property type="nucleotide sequence ID" value="XM_011401769.1"/>
</dbReference>
<feature type="transmembrane region" description="Helical" evidence="7">
    <location>
        <begin position="274"/>
        <end position="293"/>
    </location>
</feature>
<evidence type="ECO:0000256" key="3">
    <source>
        <dbReference type="ARBA" id="ARBA00022448"/>
    </source>
</evidence>
<keyword evidence="3" id="KW-0813">Transport</keyword>
<evidence type="ECO:0000256" key="6">
    <source>
        <dbReference type="ARBA" id="ARBA00023136"/>
    </source>
</evidence>
<dbReference type="GeneID" id="23612668"/>
<keyword evidence="5 7" id="KW-1133">Transmembrane helix</keyword>
<dbReference type="eggNOG" id="ENOG502R2QN">
    <property type="taxonomic scope" value="Eukaryota"/>
</dbReference>
<organism evidence="8 9">
    <name type="scientific">Auxenochlorella protothecoides</name>
    <name type="common">Green microalga</name>
    <name type="synonym">Chlorella protothecoides</name>
    <dbReference type="NCBI Taxonomy" id="3075"/>
    <lineage>
        <taxon>Eukaryota</taxon>
        <taxon>Viridiplantae</taxon>
        <taxon>Chlorophyta</taxon>
        <taxon>core chlorophytes</taxon>
        <taxon>Trebouxiophyceae</taxon>
        <taxon>Chlorellales</taxon>
        <taxon>Chlorellaceae</taxon>
        <taxon>Auxenochlorella</taxon>
    </lineage>
</organism>
<dbReference type="InterPro" id="IPR002259">
    <property type="entry name" value="Eqnu_transpt"/>
</dbReference>
<dbReference type="AlphaFoldDB" id="A0A087SN00"/>
<sequence>MAIPMLNMPNKIKGGRWTVARFFLVSTAYTSAWLAVSSQLDYFKDLYGPQILLQLNIAYYLPTVPLLLLSSLLDRHLDRKLGVARNILLRLLLGLVGYGLLAAWFPFQPTDLSVLIITVVALGLFSGLAFSASYQLVSRFANKNVIALGMGCTAAGPLVLALELCAGIGPHASHADMVLLYGAVALIVAAGAAAAASLVGAGREVLHAIRLPLTAHFVSSTISLTVFPFFTYVPSSGLLGESFPRILFFARVFADIAGRLAPRSRFATPSSPRALLGVALFKLALVPIFFAYLKAPPAWRSDVGALLLVCVLWLLGGWSNTSVNLLAPRLVLPELKGTAAAYMAIAYQTAHFLGLAVAVCLALLLYGDTTGRRPH</sequence>
<name>A0A087SN00_AUXPR</name>
<comment type="similarity">
    <text evidence="2">Belongs to the SLC29A/ENT transporter (TC 2.A.57) family.</text>
</comment>
<evidence type="ECO:0000256" key="4">
    <source>
        <dbReference type="ARBA" id="ARBA00022692"/>
    </source>
</evidence>
<feature type="transmembrane region" description="Helical" evidence="7">
    <location>
        <begin position="178"/>
        <end position="201"/>
    </location>
</feature>
<dbReference type="SUPFAM" id="SSF103473">
    <property type="entry name" value="MFS general substrate transporter"/>
    <property type="match status" value="1"/>
</dbReference>
<dbReference type="PANTHER" id="PTHR10332:SF10">
    <property type="entry name" value="EQUILIBRATIVE NUCLEOSIDE TRANSPORTER 4"/>
    <property type="match status" value="1"/>
</dbReference>
<dbReference type="GO" id="GO:0005337">
    <property type="term" value="F:nucleoside transmembrane transporter activity"/>
    <property type="evidence" value="ECO:0007669"/>
    <property type="project" value="InterPro"/>
</dbReference>
<evidence type="ECO:0000256" key="2">
    <source>
        <dbReference type="ARBA" id="ARBA00007965"/>
    </source>
</evidence>
<evidence type="ECO:0000256" key="7">
    <source>
        <dbReference type="SAM" id="Phobius"/>
    </source>
</evidence>